<keyword evidence="3" id="KW-1185">Reference proteome</keyword>
<feature type="compositionally biased region" description="Low complexity" evidence="1">
    <location>
        <begin position="92"/>
        <end position="102"/>
    </location>
</feature>
<gene>
    <name evidence="2" type="ORF">MERR_LOCUS44441</name>
</gene>
<comment type="caution">
    <text evidence="2">The sequence shown here is derived from an EMBL/GenBank/DDBJ whole genome shotgun (WGS) entry which is preliminary data.</text>
</comment>
<evidence type="ECO:0000256" key="1">
    <source>
        <dbReference type="SAM" id="MobiDB-lite"/>
    </source>
</evidence>
<dbReference type="EMBL" id="CACVBM020001673">
    <property type="protein sequence ID" value="CAA7057205.1"/>
    <property type="molecule type" value="Genomic_DNA"/>
</dbReference>
<reference evidence="2" key="1">
    <citation type="submission" date="2020-01" db="EMBL/GenBank/DDBJ databases">
        <authorList>
            <person name="Mishra B."/>
        </authorList>
    </citation>
    <scope>NUCLEOTIDE SEQUENCE [LARGE SCALE GENOMIC DNA]</scope>
</reference>
<feature type="compositionally biased region" description="Polar residues" evidence="1">
    <location>
        <begin position="105"/>
        <end position="117"/>
    </location>
</feature>
<dbReference type="AlphaFoldDB" id="A0A6D2KJZ5"/>
<evidence type="ECO:0000313" key="3">
    <source>
        <dbReference type="Proteomes" id="UP000467841"/>
    </source>
</evidence>
<feature type="compositionally biased region" description="Polar residues" evidence="1">
    <location>
        <begin position="56"/>
        <end position="66"/>
    </location>
</feature>
<sequence>MCFGGSKRECQANHRRGKGSRLVRRTPPNDQHPRSRTAFDRQWRKKHAKLLGDLQSLGNTSNNVESDQPPRPRDSRVLRRTHSRSEPHPDSSSRPASVSEPSIARTRNTTANSTLARTNEKSVRETEFTPQATTPPAQATPSTNTAVTPNFRLLQLRRNNATKHATWSSNRCAKQLKEMTSKIHQATSSAPEITKVLKASKNTPFTPA</sequence>
<proteinExistence type="predicted"/>
<accession>A0A6D2KJZ5</accession>
<feature type="compositionally biased region" description="Basic and acidic residues" evidence="1">
    <location>
        <begin position="31"/>
        <end position="42"/>
    </location>
</feature>
<feature type="compositionally biased region" description="Basic and acidic residues" evidence="1">
    <location>
        <begin position="1"/>
        <end position="12"/>
    </location>
</feature>
<protein>
    <submittedName>
        <fullName evidence="2">Uncharacterized protein</fullName>
    </submittedName>
</protein>
<feature type="compositionally biased region" description="Low complexity" evidence="1">
    <location>
        <begin position="129"/>
        <end position="146"/>
    </location>
</feature>
<feature type="compositionally biased region" description="Basic residues" evidence="1">
    <location>
        <begin position="13"/>
        <end position="24"/>
    </location>
</feature>
<feature type="region of interest" description="Disordered" evidence="1">
    <location>
        <begin position="1"/>
        <end position="146"/>
    </location>
</feature>
<name>A0A6D2KJZ5_9BRAS</name>
<evidence type="ECO:0000313" key="2">
    <source>
        <dbReference type="EMBL" id="CAA7057205.1"/>
    </source>
</evidence>
<organism evidence="2 3">
    <name type="scientific">Microthlaspi erraticum</name>
    <dbReference type="NCBI Taxonomy" id="1685480"/>
    <lineage>
        <taxon>Eukaryota</taxon>
        <taxon>Viridiplantae</taxon>
        <taxon>Streptophyta</taxon>
        <taxon>Embryophyta</taxon>
        <taxon>Tracheophyta</taxon>
        <taxon>Spermatophyta</taxon>
        <taxon>Magnoliopsida</taxon>
        <taxon>eudicotyledons</taxon>
        <taxon>Gunneridae</taxon>
        <taxon>Pentapetalae</taxon>
        <taxon>rosids</taxon>
        <taxon>malvids</taxon>
        <taxon>Brassicales</taxon>
        <taxon>Brassicaceae</taxon>
        <taxon>Coluteocarpeae</taxon>
        <taxon>Microthlaspi</taxon>
    </lineage>
</organism>
<dbReference type="Proteomes" id="UP000467841">
    <property type="component" value="Unassembled WGS sequence"/>
</dbReference>
<feature type="compositionally biased region" description="Basic and acidic residues" evidence="1">
    <location>
        <begin position="68"/>
        <end position="91"/>
    </location>
</feature>
<feature type="compositionally biased region" description="Basic and acidic residues" evidence="1">
    <location>
        <begin position="118"/>
        <end position="127"/>
    </location>
</feature>